<evidence type="ECO:0000256" key="1">
    <source>
        <dbReference type="ARBA" id="ARBA00022448"/>
    </source>
</evidence>
<dbReference type="Proteomes" id="UP000014975">
    <property type="component" value="Unassembled WGS sequence"/>
</dbReference>
<evidence type="ECO:0000313" key="5">
    <source>
        <dbReference type="EMBL" id="EPR31464.1"/>
    </source>
</evidence>
<dbReference type="InterPro" id="IPR003439">
    <property type="entry name" value="ABC_transporter-like_ATP-bd"/>
</dbReference>
<reference evidence="5 6" key="1">
    <citation type="journal article" date="2013" name="Genome Announc.">
        <title>Draft genome sequences for three mercury-methylating, sulfate-reducing bacteria.</title>
        <authorList>
            <person name="Brown S.D."/>
            <person name="Hurt R.A.Jr."/>
            <person name="Gilmour C.C."/>
            <person name="Elias D.A."/>
        </authorList>
    </citation>
    <scope>NUCLEOTIDE SEQUENCE [LARGE SCALE GENOMIC DNA]</scope>
    <source>
        <strain evidence="5 6">DSM 16529</strain>
    </source>
</reference>
<dbReference type="GO" id="GO:0005524">
    <property type="term" value="F:ATP binding"/>
    <property type="evidence" value="ECO:0007669"/>
    <property type="project" value="UniProtKB-KW"/>
</dbReference>
<name>S7UC41_9BACT</name>
<dbReference type="InterPro" id="IPR051782">
    <property type="entry name" value="ABC_Transporter_VariousFunc"/>
</dbReference>
<protein>
    <submittedName>
        <fullName evidence="5">ABC transporter related protein</fullName>
    </submittedName>
</protein>
<dbReference type="EMBL" id="ATHI01000029">
    <property type="protein sequence ID" value="EPR31464.1"/>
    <property type="molecule type" value="Genomic_DNA"/>
</dbReference>
<keyword evidence="6" id="KW-1185">Reference proteome</keyword>
<accession>S7UC41</accession>
<dbReference type="SMART" id="SM00382">
    <property type="entry name" value="AAA"/>
    <property type="match status" value="1"/>
</dbReference>
<keyword evidence="3" id="KW-0067">ATP-binding</keyword>
<dbReference type="InterPro" id="IPR003593">
    <property type="entry name" value="AAA+_ATPase"/>
</dbReference>
<dbReference type="PANTHER" id="PTHR42939">
    <property type="entry name" value="ABC TRANSPORTER ATP-BINDING PROTEIN ALBC-RELATED"/>
    <property type="match status" value="1"/>
</dbReference>
<dbReference type="SUPFAM" id="SSF52540">
    <property type="entry name" value="P-loop containing nucleoside triphosphate hydrolases"/>
    <property type="match status" value="1"/>
</dbReference>
<dbReference type="eggNOG" id="COG1131">
    <property type="taxonomic scope" value="Bacteria"/>
</dbReference>
<dbReference type="InterPro" id="IPR027417">
    <property type="entry name" value="P-loop_NTPase"/>
</dbReference>
<proteinExistence type="predicted"/>
<evidence type="ECO:0000256" key="2">
    <source>
        <dbReference type="ARBA" id="ARBA00022741"/>
    </source>
</evidence>
<dbReference type="AlphaFoldDB" id="S7UC41"/>
<feature type="domain" description="ABC transporter" evidence="4">
    <location>
        <begin position="11"/>
        <end position="224"/>
    </location>
</feature>
<organism evidence="5 6">
    <name type="scientific">Alkalidesulfovibrio alkalitolerans DSM 16529</name>
    <dbReference type="NCBI Taxonomy" id="1121439"/>
    <lineage>
        <taxon>Bacteria</taxon>
        <taxon>Pseudomonadati</taxon>
        <taxon>Thermodesulfobacteriota</taxon>
        <taxon>Desulfovibrionia</taxon>
        <taxon>Desulfovibrionales</taxon>
        <taxon>Desulfovibrionaceae</taxon>
        <taxon>Alkalidesulfovibrio</taxon>
    </lineage>
</organism>
<dbReference type="PATRIC" id="fig|1121439.3.peg.2426"/>
<keyword evidence="2" id="KW-0547">Nucleotide-binding</keyword>
<dbReference type="PROSITE" id="PS50893">
    <property type="entry name" value="ABC_TRANSPORTER_2"/>
    <property type="match status" value="1"/>
</dbReference>
<sequence>MGEARGAAPLVSCSGVAKFYGHKLVFKGVSLSVLPGEIWLLAGENGAGKSTLLRLLAGLARPDAGAVERGARAGGVGLLGHETFIYPHLSALDNLRFWAGLHGCAADHETLLAILSRVNLAAVAEEKAGRFSRGMAQRLALARVLLLSPELLLLDEPGTGLDVRSRTMLDREITVARDRGAGLVWVSHHVAHDLAMADKVLHLKGGRAAFCGPAAEFRPEAEGLC</sequence>
<dbReference type="Pfam" id="PF00005">
    <property type="entry name" value="ABC_tran"/>
    <property type="match status" value="1"/>
</dbReference>
<gene>
    <name evidence="5" type="ORF">dsat_1053</name>
</gene>
<dbReference type="GO" id="GO:0016887">
    <property type="term" value="F:ATP hydrolysis activity"/>
    <property type="evidence" value="ECO:0007669"/>
    <property type="project" value="InterPro"/>
</dbReference>
<dbReference type="RefSeq" id="WP_020887750.1">
    <property type="nucleotide sequence ID" value="NZ_ATHI01000029.1"/>
</dbReference>
<dbReference type="STRING" id="1121439.dsat_1053"/>
<dbReference type="PANTHER" id="PTHR42939:SF1">
    <property type="entry name" value="ABC TRANSPORTER ATP-BINDING PROTEIN ALBC-RELATED"/>
    <property type="match status" value="1"/>
</dbReference>
<evidence type="ECO:0000313" key="6">
    <source>
        <dbReference type="Proteomes" id="UP000014975"/>
    </source>
</evidence>
<evidence type="ECO:0000256" key="3">
    <source>
        <dbReference type="ARBA" id="ARBA00022840"/>
    </source>
</evidence>
<keyword evidence="1" id="KW-0813">Transport</keyword>
<dbReference type="Gene3D" id="3.40.50.300">
    <property type="entry name" value="P-loop containing nucleotide triphosphate hydrolases"/>
    <property type="match status" value="1"/>
</dbReference>
<evidence type="ECO:0000259" key="4">
    <source>
        <dbReference type="PROSITE" id="PS50893"/>
    </source>
</evidence>
<dbReference type="OrthoDB" id="9809450at2"/>
<comment type="caution">
    <text evidence="5">The sequence shown here is derived from an EMBL/GenBank/DDBJ whole genome shotgun (WGS) entry which is preliminary data.</text>
</comment>